<comment type="caution">
    <text evidence="15">The sequence shown here is derived from an EMBL/GenBank/DDBJ whole genome shotgun (WGS) entry which is preliminary data.</text>
</comment>
<evidence type="ECO:0000256" key="6">
    <source>
        <dbReference type="ARBA" id="ARBA00022801"/>
    </source>
</evidence>
<comment type="subunit">
    <text evidence="3 12">Heterodimer of HisH and HisF.</text>
</comment>
<keyword evidence="4 12" id="KW-0963">Cytoplasm</keyword>
<dbReference type="FunFam" id="3.40.50.880:FF:000009">
    <property type="entry name" value="Imidazole glycerol phosphate synthase subunit HisH"/>
    <property type="match status" value="1"/>
</dbReference>
<dbReference type="Gene3D" id="3.40.50.880">
    <property type="match status" value="1"/>
</dbReference>
<dbReference type="PROSITE" id="PS51273">
    <property type="entry name" value="GATASE_TYPE_1"/>
    <property type="match status" value="1"/>
</dbReference>
<dbReference type="PIRSF" id="PIRSF000495">
    <property type="entry name" value="Amidotransf_hisH"/>
    <property type="match status" value="1"/>
</dbReference>
<keyword evidence="9 12" id="KW-0456">Lyase</keyword>
<organism evidence="15 16">
    <name type="scientific">Elongatibacter sediminis</name>
    <dbReference type="NCBI Taxonomy" id="3119006"/>
    <lineage>
        <taxon>Bacteria</taxon>
        <taxon>Pseudomonadati</taxon>
        <taxon>Pseudomonadota</taxon>
        <taxon>Gammaproteobacteria</taxon>
        <taxon>Chromatiales</taxon>
        <taxon>Wenzhouxiangellaceae</taxon>
        <taxon>Elongatibacter</taxon>
    </lineage>
</organism>
<feature type="active site" evidence="12 13">
    <location>
        <position position="177"/>
    </location>
</feature>
<evidence type="ECO:0000256" key="8">
    <source>
        <dbReference type="ARBA" id="ARBA00023102"/>
    </source>
</evidence>
<dbReference type="CDD" id="cd01748">
    <property type="entry name" value="GATase1_IGP_Synthase"/>
    <property type="match status" value="1"/>
</dbReference>
<proteinExistence type="inferred from homology"/>
<keyword evidence="8 12" id="KW-0368">Histidine biosynthesis</keyword>
<evidence type="ECO:0000313" key="16">
    <source>
        <dbReference type="Proteomes" id="UP001359886"/>
    </source>
</evidence>
<reference evidence="15 16" key="1">
    <citation type="submission" date="2024-02" db="EMBL/GenBank/DDBJ databases">
        <title>A novel Wenzhouxiangellaceae bacterium, isolated from coastal sediments.</title>
        <authorList>
            <person name="Du Z.-J."/>
            <person name="Ye Y.-Q."/>
            <person name="Zhang X.-Y."/>
        </authorList>
    </citation>
    <scope>NUCLEOTIDE SEQUENCE [LARGE SCALE GENOMIC DNA]</scope>
    <source>
        <strain evidence="15 16">CH-27</strain>
    </source>
</reference>
<keyword evidence="6 12" id="KW-0378">Hydrolase</keyword>
<evidence type="ECO:0000256" key="12">
    <source>
        <dbReference type="HAMAP-Rule" id="MF_00278"/>
    </source>
</evidence>
<keyword evidence="5 12" id="KW-0028">Amino-acid biosynthesis</keyword>
<comment type="subcellular location">
    <subcellularLocation>
        <location evidence="1 12">Cytoplasm</location>
    </subcellularLocation>
</comment>
<dbReference type="SUPFAM" id="SSF52317">
    <property type="entry name" value="Class I glutamine amidotransferase-like"/>
    <property type="match status" value="1"/>
</dbReference>
<dbReference type="NCBIfam" id="TIGR01855">
    <property type="entry name" value="IMP_synth_hisH"/>
    <property type="match status" value="1"/>
</dbReference>
<evidence type="ECO:0000313" key="15">
    <source>
        <dbReference type="EMBL" id="MEJ8568126.1"/>
    </source>
</evidence>
<dbReference type="Proteomes" id="UP001359886">
    <property type="component" value="Unassembled WGS sequence"/>
</dbReference>
<evidence type="ECO:0000256" key="10">
    <source>
        <dbReference type="ARBA" id="ARBA00047838"/>
    </source>
</evidence>
<sequence length="195" mass="20846">MSVVVVDSGGANIASVLHALRRLGEEPEFTADPDRIRRASRVLLPGVGAAGRAMDVLRGHGLVDVIRNLTQPVLGICLGMQLLFESSEEGDVPLLGLIPARVRRLRGGPGLRVPHMGWNALRRQADDPVGDLLDGAWCYFVHSYAAPTGAWTLASSYHGEAFSAVVRTGNFLGAQFHPERSAAAGSRLLRAFLSS</sequence>
<evidence type="ECO:0000256" key="3">
    <source>
        <dbReference type="ARBA" id="ARBA00011152"/>
    </source>
</evidence>
<dbReference type="GO" id="GO:0016829">
    <property type="term" value="F:lyase activity"/>
    <property type="evidence" value="ECO:0007669"/>
    <property type="project" value="UniProtKB-KW"/>
</dbReference>
<dbReference type="PANTHER" id="PTHR42701:SF1">
    <property type="entry name" value="IMIDAZOLE GLYCEROL PHOSPHATE SYNTHASE SUBUNIT HISH"/>
    <property type="match status" value="1"/>
</dbReference>
<dbReference type="RefSeq" id="WP_354695446.1">
    <property type="nucleotide sequence ID" value="NZ_JAZHOG010000006.1"/>
</dbReference>
<protein>
    <recommendedName>
        <fullName evidence="12">Imidazole glycerol phosphate synthase subunit HisH</fullName>
        <ecNumber evidence="12">4.3.2.10</ecNumber>
    </recommendedName>
    <alternativeName>
        <fullName evidence="12">IGP synthase glutaminase subunit</fullName>
        <ecNumber evidence="12">3.5.1.2</ecNumber>
    </alternativeName>
    <alternativeName>
        <fullName evidence="12">IGP synthase subunit HisH</fullName>
    </alternativeName>
    <alternativeName>
        <fullName evidence="12">ImGP synthase subunit HisH</fullName>
        <shortName evidence="12">IGPS subunit HisH</shortName>
    </alternativeName>
</protein>
<dbReference type="InterPro" id="IPR029062">
    <property type="entry name" value="Class_I_gatase-like"/>
</dbReference>
<evidence type="ECO:0000256" key="13">
    <source>
        <dbReference type="PIRSR" id="PIRSR000495-1"/>
    </source>
</evidence>
<keyword evidence="16" id="KW-1185">Reference proteome</keyword>
<accession>A0AAW9REC3</accession>
<comment type="catalytic activity">
    <reaction evidence="10 12">
        <text>5-[(5-phospho-1-deoxy-D-ribulos-1-ylimino)methylamino]-1-(5-phospho-beta-D-ribosyl)imidazole-4-carboxamide + L-glutamine = D-erythro-1-(imidazol-4-yl)glycerol 3-phosphate + 5-amino-1-(5-phospho-beta-D-ribosyl)imidazole-4-carboxamide + L-glutamate + H(+)</text>
        <dbReference type="Rhea" id="RHEA:24793"/>
        <dbReference type="ChEBI" id="CHEBI:15378"/>
        <dbReference type="ChEBI" id="CHEBI:29985"/>
        <dbReference type="ChEBI" id="CHEBI:58278"/>
        <dbReference type="ChEBI" id="CHEBI:58359"/>
        <dbReference type="ChEBI" id="CHEBI:58475"/>
        <dbReference type="ChEBI" id="CHEBI:58525"/>
        <dbReference type="EC" id="4.3.2.10"/>
    </reaction>
</comment>
<dbReference type="GO" id="GO:0000105">
    <property type="term" value="P:L-histidine biosynthetic process"/>
    <property type="evidence" value="ECO:0007669"/>
    <property type="project" value="UniProtKB-UniRule"/>
</dbReference>
<dbReference type="HAMAP" id="MF_00278">
    <property type="entry name" value="HisH"/>
    <property type="match status" value="1"/>
</dbReference>
<dbReference type="Pfam" id="PF00117">
    <property type="entry name" value="GATase"/>
    <property type="match status" value="1"/>
</dbReference>
<comment type="function">
    <text evidence="12">IGPS catalyzes the conversion of PRFAR and glutamine to IGP, AICAR and glutamate. The HisH subunit catalyzes the hydrolysis of glutamine to glutamate and ammonia as part of the synthesis of IGP and AICAR. The resulting ammonia molecule is channeled to the active site of HisF.</text>
</comment>
<dbReference type="PANTHER" id="PTHR42701">
    <property type="entry name" value="IMIDAZOLE GLYCEROL PHOSPHATE SYNTHASE SUBUNIT HISH"/>
    <property type="match status" value="1"/>
</dbReference>
<evidence type="ECO:0000256" key="2">
    <source>
        <dbReference type="ARBA" id="ARBA00005091"/>
    </source>
</evidence>
<evidence type="ECO:0000259" key="14">
    <source>
        <dbReference type="Pfam" id="PF00117"/>
    </source>
</evidence>
<keyword evidence="7 12" id="KW-0315">Glutamine amidotransferase</keyword>
<feature type="active site" evidence="12 13">
    <location>
        <position position="179"/>
    </location>
</feature>
<dbReference type="PROSITE" id="PS51274">
    <property type="entry name" value="GATASE_COBBQ"/>
    <property type="match status" value="1"/>
</dbReference>
<comment type="catalytic activity">
    <reaction evidence="11 12">
        <text>L-glutamine + H2O = L-glutamate + NH4(+)</text>
        <dbReference type="Rhea" id="RHEA:15889"/>
        <dbReference type="ChEBI" id="CHEBI:15377"/>
        <dbReference type="ChEBI" id="CHEBI:28938"/>
        <dbReference type="ChEBI" id="CHEBI:29985"/>
        <dbReference type="ChEBI" id="CHEBI:58359"/>
        <dbReference type="EC" id="3.5.1.2"/>
    </reaction>
</comment>
<dbReference type="EC" id="3.5.1.2" evidence="12"/>
<dbReference type="EMBL" id="JAZHOG010000006">
    <property type="protein sequence ID" value="MEJ8568126.1"/>
    <property type="molecule type" value="Genomic_DNA"/>
</dbReference>
<evidence type="ECO:0000256" key="5">
    <source>
        <dbReference type="ARBA" id="ARBA00022605"/>
    </source>
</evidence>
<dbReference type="GO" id="GO:0000107">
    <property type="term" value="F:imidazoleglycerol-phosphate synthase activity"/>
    <property type="evidence" value="ECO:0007669"/>
    <property type="project" value="UniProtKB-UniRule"/>
</dbReference>
<evidence type="ECO:0000256" key="1">
    <source>
        <dbReference type="ARBA" id="ARBA00004496"/>
    </source>
</evidence>
<comment type="pathway">
    <text evidence="2 12">Amino-acid biosynthesis; L-histidine biosynthesis; L-histidine from 5-phospho-alpha-D-ribose 1-diphosphate: step 5/9.</text>
</comment>
<dbReference type="InterPro" id="IPR010139">
    <property type="entry name" value="Imidazole-glycPsynth_HisH"/>
</dbReference>
<name>A0AAW9REC3_9GAMM</name>
<evidence type="ECO:0000256" key="4">
    <source>
        <dbReference type="ARBA" id="ARBA00022490"/>
    </source>
</evidence>
<feature type="domain" description="Glutamine amidotransferase" evidence="14">
    <location>
        <begin position="4"/>
        <end position="192"/>
    </location>
</feature>
<evidence type="ECO:0000256" key="11">
    <source>
        <dbReference type="ARBA" id="ARBA00049534"/>
    </source>
</evidence>
<gene>
    <name evidence="12 15" type="primary">hisH</name>
    <name evidence="15" type="ORF">V3330_10855</name>
</gene>
<dbReference type="AlphaFoldDB" id="A0AAW9REC3"/>
<dbReference type="InterPro" id="IPR017926">
    <property type="entry name" value="GATASE"/>
</dbReference>
<evidence type="ECO:0000256" key="7">
    <source>
        <dbReference type="ARBA" id="ARBA00022962"/>
    </source>
</evidence>
<dbReference type="GO" id="GO:0004359">
    <property type="term" value="F:glutaminase activity"/>
    <property type="evidence" value="ECO:0007669"/>
    <property type="project" value="UniProtKB-EC"/>
</dbReference>
<evidence type="ECO:0000256" key="9">
    <source>
        <dbReference type="ARBA" id="ARBA00023239"/>
    </source>
</evidence>
<feature type="active site" description="Nucleophile" evidence="12 13">
    <location>
        <position position="77"/>
    </location>
</feature>
<dbReference type="GO" id="GO:0005737">
    <property type="term" value="C:cytoplasm"/>
    <property type="evidence" value="ECO:0007669"/>
    <property type="project" value="UniProtKB-SubCell"/>
</dbReference>
<dbReference type="EC" id="4.3.2.10" evidence="12"/>